<dbReference type="PATRIC" id="fig|1423759.3.peg.1315"/>
<dbReference type="InterPro" id="IPR012796">
    <property type="entry name" value="Lysidine-tRNA-synth_C"/>
</dbReference>
<dbReference type="SUPFAM" id="SSF56037">
    <property type="entry name" value="PheT/TilS domain"/>
    <property type="match status" value="1"/>
</dbReference>
<keyword evidence="12" id="KW-1185">Reference proteome</keyword>
<evidence type="ECO:0000256" key="6">
    <source>
        <dbReference type="ARBA" id="ARBA00022840"/>
    </source>
</evidence>
<dbReference type="SUPFAM" id="SSF52402">
    <property type="entry name" value="Adenine nucleotide alpha hydrolases-like"/>
    <property type="match status" value="1"/>
</dbReference>
<dbReference type="STRING" id="1423759.FC92_GL001248"/>
<comment type="subcellular location">
    <subcellularLocation>
        <location evidence="1 8">Cytoplasm</location>
    </subcellularLocation>
</comment>
<comment type="similarity">
    <text evidence="8">Belongs to the tRNA(Ile)-lysidine synthase family.</text>
</comment>
<keyword evidence="2 8" id="KW-0963">Cytoplasm</keyword>
<dbReference type="HAMAP" id="MF_01161">
    <property type="entry name" value="tRNA_Ile_lys_synt"/>
    <property type="match status" value="1"/>
</dbReference>
<keyword evidence="9" id="KW-1133">Transmembrane helix</keyword>
<dbReference type="EC" id="6.3.4.19" evidence="8"/>
<dbReference type="Proteomes" id="UP000051448">
    <property type="component" value="Unassembled WGS sequence"/>
</dbReference>
<comment type="catalytic activity">
    <reaction evidence="7 8">
        <text>cytidine(34) in tRNA(Ile2) + L-lysine + ATP = lysidine(34) in tRNA(Ile2) + AMP + diphosphate + H(+)</text>
        <dbReference type="Rhea" id="RHEA:43744"/>
        <dbReference type="Rhea" id="RHEA-COMP:10625"/>
        <dbReference type="Rhea" id="RHEA-COMP:10670"/>
        <dbReference type="ChEBI" id="CHEBI:15378"/>
        <dbReference type="ChEBI" id="CHEBI:30616"/>
        <dbReference type="ChEBI" id="CHEBI:32551"/>
        <dbReference type="ChEBI" id="CHEBI:33019"/>
        <dbReference type="ChEBI" id="CHEBI:82748"/>
        <dbReference type="ChEBI" id="CHEBI:83665"/>
        <dbReference type="ChEBI" id="CHEBI:456215"/>
        <dbReference type="EC" id="6.3.4.19"/>
    </reaction>
</comment>
<proteinExistence type="inferred from homology"/>
<comment type="caution">
    <text evidence="11">The sequence shown here is derived from an EMBL/GenBank/DDBJ whole genome shotgun (WGS) entry which is preliminary data.</text>
</comment>
<dbReference type="SMART" id="SM00977">
    <property type="entry name" value="TilS_C"/>
    <property type="match status" value="1"/>
</dbReference>
<keyword evidence="3 8" id="KW-0436">Ligase</keyword>
<organism evidence="11 12">
    <name type="scientific">Liquorilactobacillus hordei DSM 19519</name>
    <dbReference type="NCBI Taxonomy" id="1423759"/>
    <lineage>
        <taxon>Bacteria</taxon>
        <taxon>Bacillati</taxon>
        <taxon>Bacillota</taxon>
        <taxon>Bacilli</taxon>
        <taxon>Lactobacillales</taxon>
        <taxon>Lactobacillaceae</taxon>
        <taxon>Liquorilactobacillus</taxon>
    </lineage>
</organism>
<dbReference type="GO" id="GO:0005524">
    <property type="term" value="F:ATP binding"/>
    <property type="evidence" value="ECO:0007669"/>
    <property type="project" value="UniProtKB-KW"/>
</dbReference>
<dbReference type="NCBIfam" id="TIGR02433">
    <property type="entry name" value="lysidine_TilS_C"/>
    <property type="match status" value="1"/>
</dbReference>
<dbReference type="NCBIfam" id="TIGR02432">
    <property type="entry name" value="lysidine_TilS_N"/>
    <property type="match status" value="1"/>
</dbReference>
<dbReference type="InterPro" id="IPR012795">
    <property type="entry name" value="tRNA_Ile_lys_synt_N"/>
</dbReference>
<dbReference type="Pfam" id="PF11734">
    <property type="entry name" value="TilS_C"/>
    <property type="match status" value="1"/>
</dbReference>
<dbReference type="OrthoDB" id="9807403at2"/>
<keyword evidence="9" id="KW-0472">Membrane</keyword>
<evidence type="ECO:0000313" key="12">
    <source>
        <dbReference type="Proteomes" id="UP000051448"/>
    </source>
</evidence>
<keyword evidence="5" id="KW-0547">Nucleotide-binding</keyword>
<dbReference type="Pfam" id="PF01171">
    <property type="entry name" value="ATP_bind_3"/>
    <property type="match status" value="1"/>
</dbReference>
<dbReference type="GO" id="GO:0005737">
    <property type="term" value="C:cytoplasm"/>
    <property type="evidence" value="ECO:0007669"/>
    <property type="project" value="UniProtKB-SubCell"/>
</dbReference>
<protein>
    <recommendedName>
        <fullName evidence="8">tRNA(Ile)-lysidine synthase</fullName>
        <ecNumber evidence="8">6.3.4.19</ecNumber>
    </recommendedName>
    <alternativeName>
        <fullName evidence="8">tRNA(Ile)-2-lysyl-cytidine synthase</fullName>
    </alternativeName>
    <alternativeName>
        <fullName evidence="8">tRNA(Ile)-lysidine synthetase</fullName>
    </alternativeName>
</protein>
<evidence type="ECO:0000313" key="11">
    <source>
        <dbReference type="EMBL" id="KRL05967.1"/>
    </source>
</evidence>
<dbReference type="InterPro" id="IPR012094">
    <property type="entry name" value="tRNA_Ile_lys_synt"/>
</dbReference>
<evidence type="ECO:0000256" key="8">
    <source>
        <dbReference type="HAMAP-Rule" id="MF_01161"/>
    </source>
</evidence>
<gene>
    <name evidence="8" type="primary">tilS</name>
    <name evidence="11" type="ORF">FC92_GL001248</name>
</gene>
<keyword evidence="6" id="KW-0067">ATP-binding</keyword>
<evidence type="ECO:0000256" key="7">
    <source>
        <dbReference type="ARBA" id="ARBA00048539"/>
    </source>
</evidence>
<dbReference type="GeneID" id="98310482"/>
<feature type="domain" description="Lysidine-tRNA(Ile) synthetase C-terminal" evidence="10">
    <location>
        <begin position="373"/>
        <end position="445"/>
    </location>
</feature>
<dbReference type="PANTHER" id="PTHR43033:SF1">
    <property type="entry name" value="TRNA(ILE)-LYSIDINE SYNTHASE-RELATED"/>
    <property type="match status" value="1"/>
</dbReference>
<name>A0A0R1MD08_9LACO</name>
<reference evidence="11 12" key="1">
    <citation type="journal article" date="2015" name="Genome Announc.">
        <title>Expanding the biotechnology potential of lactobacilli through comparative genomics of 213 strains and associated genera.</title>
        <authorList>
            <person name="Sun Z."/>
            <person name="Harris H.M."/>
            <person name="McCann A."/>
            <person name="Guo C."/>
            <person name="Argimon S."/>
            <person name="Zhang W."/>
            <person name="Yang X."/>
            <person name="Jeffery I.B."/>
            <person name="Cooney J.C."/>
            <person name="Kagawa T.F."/>
            <person name="Liu W."/>
            <person name="Song Y."/>
            <person name="Salvetti E."/>
            <person name="Wrobel A."/>
            <person name="Rasinkangas P."/>
            <person name="Parkhill J."/>
            <person name="Rea M.C."/>
            <person name="O'Sullivan O."/>
            <person name="Ritari J."/>
            <person name="Douillard F.P."/>
            <person name="Paul Ross R."/>
            <person name="Yang R."/>
            <person name="Briner A.E."/>
            <person name="Felis G.E."/>
            <person name="de Vos W.M."/>
            <person name="Barrangou R."/>
            <person name="Klaenhammer T.R."/>
            <person name="Caufield P.W."/>
            <person name="Cui Y."/>
            <person name="Zhang H."/>
            <person name="O'Toole P.W."/>
        </authorList>
    </citation>
    <scope>NUCLEOTIDE SEQUENCE [LARGE SCALE GENOMIC DNA]</scope>
    <source>
        <strain evidence="11 12">DSM 19519</strain>
    </source>
</reference>
<comment type="function">
    <text evidence="8">Ligates lysine onto the cytidine present at position 34 of the AUA codon-specific tRNA(Ile) that contains the anticodon CAU, in an ATP-dependent manner. Cytidine is converted to lysidine, thus changing the amino acid specificity of the tRNA from methionine to isoleucine.</text>
</comment>
<evidence type="ECO:0000256" key="3">
    <source>
        <dbReference type="ARBA" id="ARBA00022598"/>
    </source>
</evidence>
<feature type="transmembrane region" description="Helical" evidence="9">
    <location>
        <begin position="21"/>
        <end position="41"/>
    </location>
</feature>
<dbReference type="RefSeq" id="WP_057870060.1">
    <property type="nucleotide sequence ID" value="NZ_AZDX01000035.1"/>
</dbReference>
<sequence length="450" mass="52885">MRNLRQSFLADFGKYCSDKRVLVAVSTGVDSMVLLNLLISLPPRIRPIIEVAYVDHKLRLESIEETKYIKDFCENQNLELHCLEWKTEDHPKTGIEAAARKVRYNFFAETMKKTGINTLLTAHHADDQAETFLMKLIRGGDLQQLQGIRIVRRFAEGRLIRLLLNYSKTEIREYAQKNNLIYFEDVTNNSNDYLRNRIRHLIVPKMKAENSKFLEHIQSYEQQLSILLQATGEQVDTYLANMQVGEDTFSIDTWSSLSKSWQSLVIKKLLERYSKKLDEKTLEQVENLLSNRKKPQGFVDLGTNGFFIKKYNLFYFANKYHVEDEKTIKYELELNKWITLSKEEKIGVFFNRRPPILKTDQVFYFSNPKLLPLIVRHRNQGDRIHTKVGTQKLKKILINDKVPQEAREKVWVITTGENLILWVPNVRKSDLSESQVNDKMQYMIIFRNKV</sequence>
<evidence type="ECO:0000256" key="5">
    <source>
        <dbReference type="ARBA" id="ARBA00022741"/>
    </source>
</evidence>
<dbReference type="CDD" id="cd01992">
    <property type="entry name" value="TilS_N"/>
    <property type="match status" value="1"/>
</dbReference>
<dbReference type="GO" id="GO:0032267">
    <property type="term" value="F:tRNA(Ile)-lysidine synthase activity"/>
    <property type="evidence" value="ECO:0007669"/>
    <property type="project" value="UniProtKB-EC"/>
</dbReference>
<dbReference type="PANTHER" id="PTHR43033">
    <property type="entry name" value="TRNA(ILE)-LYSIDINE SYNTHASE-RELATED"/>
    <property type="match status" value="1"/>
</dbReference>
<dbReference type="InterPro" id="IPR011063">
    <property type="entry name" value="TilS/TtcA_N"/>
</dbReference>
<keyword evidence="4 8" id="KW-0819">tRNA processing</keyword>
<evidence type="ECO:0000256" key="4">
    <source>
        <dbReference type="ARBA" id="ARBA00022694"/>
    </source>
</evidence>
<evidence type="ECO:0000256" key="1">
    <source>
        <dbReference type="ARBA" id="ARBA00004496"/>
    </source>
</evidence>
<comment type="caution">
    <text evidence="8">Lacks conserved residue(s) required for the propagation of feature annotation.</text>
</comment>
<evidence type="ECO:0000256" key="2">
    <source>
        <dbReference type="ARBA" id="ARBA00022490"/>
    </source>
</evidence>
<keyword evidence="9" id="KW-0812">Transmembrane</keyword>
<dbReference type="Gene3D" id="3.40.50.620">
    <property type="entry name" value="HUPs"/>
    <property type="match status" value="1"/>
</dbReference>
<accession>A0A0R1MD08</accession>
<evidence type="ECO:0000259" key="10">
    <source>
        <dbReference type="SMART" id="SM00977"/>
    </source>
</evidence>
<dbReference type="GO" id="GO:0006400">
    <property type="term" value="P:tRNA modification"/>
    <property type="evidence" value="ECO:0007669"/>
    <property type="project" value="UniProtKB-UniRule"/>
</dbReference>
<evidence type="ECO:0000256" key="9">
    <source>
        <dbReference type="SAM" id="Phobius"/>
    </source>
</evidence>
<dbReference type="AlphaFoldDB" id="A0A0R1MD08"/>
<dbReference type="InterPro" id="IPR014729">
    <property type="entry name" value="Rossmann-like_a/b/a_fold"/>
</dbReference>
<dbReference type="EMBL" id="AZDX01000035">
    <property type="protein sequence ID" value="KRL05967.1"/>
    <property type="molecule type" value="Genomic_DNA"/>
</dbReference>